<evidence type="ECO:0000313" key="2">
    <source>
        <dbReference type="WBParaSite" id="Gr19_v10_g5103.t1"/>
    </source>
</evidence>
<evidence type="ECO:0000313" key="1">
    <source>
        <dbReference type="Proteomes" id="UP000887572"/>
    </source>
</evidence>
<sequence length="122" mass="13714">MLSLPALSFVSSSENGRFRNFCLLLATLCLISGVLRNPHSVNTLIPIGGVSPMFRFVGTDQFVGLKKRRERVGPIQPFLAKKYDRNCFFSPVQCMLSFKDGSNSMGSNSEVLHFEAGRRRRR</sequence>
<dbReference type="Proteomes" id="UP000887572">
    <property type="component" value="Unplaced"/>
</dbReference>
<name>A0A914HVP0_GLORO</name>
<dbReference type="WBParaSite" id="Gr19_v10_g5103.t1">
    <property type="protein sequence ID" value="Gr19_v10_g5103.t1"/>
    <property type="gene ID" value="Gr19_v10_g5103"/>
</dbReference>
<accession>A0A914HVP0</accession>
<dbReference type="AlphaFoldDB" id="A0A914HVP0"/>
<keyword evidence="1" id="KW-1185">Reference proteome</keyword>
<proteinExistence type="predicted"/>
<reference evidence="2" key="1">
    <citation type="submission" date="2022-11" db="UniProtKB">
        <authorList>
            <consortium name="WormBaseParasite"/>
        </authorList>
    </citation>
    <scope>IDENTIFICATION</scope>
</reference>
<organism evidence="1 2">
    <name type="scientific">Globodera rostochiensis</name>
    <name type="common">Golden nematode worm</name>
    <name type="synonym">Heterodera rostochiensis</name>
    <dbReference type="NCBI Taxonomy" id="31243"/>
    <lineage>
        <taxon>Eukaryota</taxon>
        <taxon>Metazoa</taxon>
        <taxon>Ecdysozoa</taxon>
        <taxon>Nematoda</taxon>
        <taxon>Chromadorea</taxon>
        <taxon>Rhabditida</taxon>
        <taxon>Tylenchina</taxon>
        <taxon>Tylenchomorpha</taxon>
        <taxon>Tylenchoidea</taxon>
        <taxon>Heteroderidae</taxon>
        <taxon>Heteroderinae</taxon>
        <taxon>Globodera</taxon>
    </lineage>
</organism>
<protein>
    <submittedName>
        <fullName evidence="2">Secreted protein</fullName>
    </submittedName>
</protein>